<dbReference type="EMBL" id="CZPT02001540">
    <property type="protein sequence ID" value="SCU70956.1"/>
    <property type="molecule type" value="Genomic_DNA"/>
</dbReference>
<dbReference type="RefSeq" id="XP_067081700.1">
    <property type="nucleotide sequence ID" value="XM_067225599.1"/>
</dbReference>
<feature type="region of interest" description="Disordered" evidence="1">
    <location>
        <begin position="1"/>
        <end position="36"/>
    </location>
</feature>
<accession>A0A1G4IFQ0</accession>
<feature type="region of interest" description="Disordered" evidence="1">
    <location>
        <begin position="77"/>
        <end position="192"/>
    </location>
</feature>
<organism evidence="2 3">
    <name type="scientific">Trypanosoma equiperdum</name>
    <dbReference type="NCBI Taxonomy" id="5694"/>
    <lineage>
        <taxon>Eukaryota</taxon>
        <taxon>Discoba</taxon>
        <taxon>Euglenozoa</taxon>
        <taxon>Kinetoplastea</taxon>
        <taxon>Metakinetoplastina</taxon>
        <taxon>Trypanosomatida</taxon>
        <taxon>Trypanosomatidae</taxon>
        <taxon>Trypanosoma</taxon>
    </lineage>
</organism>
<keyword evidence="3" id="KW-1185">Reference proteome</keyword>
<reference evidence="2" key="1">
    <citation type="submission" date="2016-09" db="EMBL/GenBank/DDBJ databases">
        <authorList>
            <person name="Hebert L."/>
            <person name="Moumen B."/>
        </authorList>
    </citation>
    <scope>NUCLEOTIDE SEQUENCE [LARGE SCALE GENOMIC DNA]</scope>
    <source>
        <strain evidence="2">OVI</strain>
    </source>
</reference>
<feature type="compositionally biased region" description="Basic and acidic residues" evidence="1">
    <location>
        <begin position="102"/>
        <end position="114"/>
    </location>
</feature>
<feature type="compositionally biased region" description="Polar residues" evidence="1">
    <location>
        <begin position="115"/>
        <end position="128"/>
    </location>
</feature>
<comment type="caution">
    <text evidence="2">The sequence shown here is derived from an EMBL/GenBank/DDBJ whole genome shotgun (WGS) entry which is preliminary data.</text>
</comment>
<sequence>MFDEDATPVTYPLKGSPSQSLLVTAEGERETSTGPSVVTFPFPPDVRGRISPLLEELLQQLTVLHGVLRARSEDSPAFTNCSALDDESSRSSPYADSWDAEQPDHPTEKEEQRESGSSQNAAGTSSEPTAKRKDAPHTDSTVGPPKSLGSGRDSPNNVKHSGKTLVEGAAGKPRATAMPAAAEGTASTPGSYSSYEAAPLDTLKCPATSFRTELLDVSEFGKVTRLPHHPREYRRSSPSEVGNLSSENSLEGLFSGVDEVTRGEISPIVSSHNTGVGFDVKVLPAALRRSVPLFMRECVSALITLQGDMTKCVEEVQTRVDTHRRQSCAYIVSRDIASKQSKLNEAFINLNSVTDRLRTTKQLIERERRRVSAVLELSERFPRGVSSEISVSTDDDAVASQSSLRESEVGQLSVIQRPHGCICQTVPSLRDSYSLACEVLHHRRWLPRLVTAFSACPEAIAQWATHLEKEANVLCFSALQAIFDENVKEKKKIFNDSRGTEKSKSRKGGK</sequence>
<evidence type="ECO:0000313" key="2">
    <source>
        <dbReference type="EMBL" id="SCU70956.1"/>
    </source>
</evidence>
<dbReference type="AlphaFoldDB" id="A0A1G4IFQ0"/>
<dbReference type="GeneID" id="92376476"/>
<evidence type="ECO:0000256" key="1">
    <source>
        <dbReference type="SAM" id="MobiDB-lite"/>
    </source>
</evidence>
<proteinExistence type="predicted"/>
<feature type="compositionally biased region" description="Low complexity" evidence="1">
    <location>
        <begin position="169"/>
        <end position="186"/>
    </location>
</feature>
<protein>
    <submittedName>
        <fullName evidence="2">Uncharacterized protein</fullName>
    </submittedName>
</protein>
<evidence type="ECO:0000313" key="3">
    <source>
        <dbReference type="Proteomes" id="UP000195570"/>
    </source>
</evidence>
<name>A0A1G4IFQ0_TRYEQ</name>
<dbReference type="VEuPathDB" id="TriTrypDB:TEOVI_000253600"/>
<dbReference type="Proteomes" id="UP000195570">
    <property type="component" value="Unassembled WGS sequence"/>
</dbReference>
<gene>
    <name evidence="2" type="ORF">TEOVI_000253600</name>
</gene>